<dbReference type="InterPro" id="IPR038359">
    <property type="entry name" value="Connexin_N_sf"/>
</dbReference>
<comment type="similarity">
    <text evidence="4">Belongs to the connexin family. Beta-type (group I) subfamily.</text>
</comment>
<dbReference type="PROSITE" id="PS00408">
    <property type="entry name" value="CONNEXINS_2"/>
    <property type="match status" value="1"/>
</dbReference>
<evidence type="ECO:0000256" key="8">
    <source>
        <dbReference type="ARBA" id="ARBA00022949"/>
    </source>
</evidence>
<evidence type="ECO:0000256" key="2">
    <source>
        <dbReference type="ARBA" id="ARBA00004610"/>
    </source>
</evidence>
<evidence type="ECO:0000256" key="11">
    <source>
        <dbReference type="RuleBase" id="RU000630"/>
    </source>
</evidence>
<evidence type="ECO:0000256" key="3">
    <source>
        <dbReference type="ARBA" id="ARBA00004651"/>
    </source>
</evidence>
<evidence type="ECO:0000256" key="9">
    <source>
        <dbReference type="ARBA" id="ARBA00022989"/>
    </source>
</evidence>
<keyword evidence="17" id="KW-1185">Reference proteome</keyword>
<keyword evidence="9 13" id="KW-1133">Transmembrane helix</keyword>
<feature type="transmembrane region" description="Helical" evidence="13">
    <location>
        <begin position="189"/>
        <end position="214"/>
    </location>
</feature>
<keyword evidence="5" id="KW-1003">Cell membrane</keyword>
<keyword evidence="7 11" id="KW-0303">Gap junction</keyword>
<dbReference type="Proteomes" id="UP000770717">
    <property type="component" value="Unassembled WGS sequence"/>
</dbReference>
<keyword evidence="6 11" id="KW-0812">Transmembrane</keyword>
<dbReference type="InterPro" id="IPR019570">
    <property type="entry name" value="Connexin_CCC"/>
</dbReference>
<keyword evidence="10 13" id="KW-0472">Membrane</keyword>
<evidence type="ECO:0000256" key="6">
    <source>
        <dbReference type="ARBA" id="ARBA00022692"/>
    </source>
</evidence>
<organism evidence="16 17">
    <name type="scientific">Eleutherodactylus coqui</name>
    <name type="common">Puerto Rican coqui</name>
    <dbReference type="NCBI Taxonomy" id="57060"/>
    <lineage>
        <taxon>Eukaryota</taxon>
        <taxon>Metazoa</taxon>
        <taxon>Chordata</taxon>
        <taxon>Craniata</taxon>
        <taxon>Vertebrata</taxon>
        <taxon>Euteleostomi</taxon>
        <taxon>Amphibia</taxon>
        <taxon>Batrachia</taxon>
        <taxon>Anura</taxon>
        <taxon>Neobatrachia</taxon>
        <taxon>Hyloidea</taxon>
        <taxon>Eleutherodactylidae</taxon>
        <taxon>Eleutherodactylinae</taxon>
        <taxon>Eleutherodactylus</taxon>
        <taxon>Eleutherodactylus</taxon>
    </lineage>
</organism>
<evidence type="ECO:0000256" key="4">
    <source>
        <dbReference type="ARBA" id="ARBA00007858"/>
    </source>
</evidence>
<dbReference type="FunFam" id="1.20.1440.80:FF:000001">
    <property type="entry name" value="Gap junction alpha-1"/>
    <property type="match status" value="1"/>
</dbReference>
<evidence type="ECO:0000256" key="5">
    <source>
        <dbReference type="ARBA" id="ARBA00022475"/>
    </source>
</evidence>
<dbReference type="PANTHER" id="PTHR11984:SF20">
    <property type="entry name" value="GAP JUNCTION BETA-1 PROTEIN"/>
    <property type="match status" value="1"/>
</dbReference>
<sequence>MNWGGLYAILSGVSRHSTGIGRIWLSVVFIFRIMVLVVAAESAWGDEKSSFTCNTEQPGCNSVCYDHFFPISYIRLWALQLIIVSTPGLLVAMHVAYLQHHEKKVLRLSGHDDPKELAEVKKHKVRISGTLWWTYTLSVLFRIIFEAAFMYIFYLIYPGYAMIRLVKCSAYPCPNTVDCFVSRPTEKTIFTVFMLSASGICIVLNVVEIFFLIGRACTRRSQRRRDTYRDSTREHQENEMNTYGEGLVKRAPGSLEKEHCTAS</sequence>
<evidence type="ECO:0000256" key="1">
    <source>
        <dbReference type="ARBA" id="ARBA00003922"/>
    </source>
</evidence>
<evidence type="ECO:0000313" key="16">
    <source>
        <dbReference type="EMBL" id="KAG9477993.1"/>
    </source>
</evidence>
<dbReference type="InterPro" id="IPR002267">
    <property type="entry name" value="Connexin32"/>
</dbReference>
<dbReference type="InterPro" id="IPR013092">
    <property type="entry name" value="Connexin_N"/>
</dbReference>
<dbReference type="PRINTS" id="PR01138">
    <property type="entry name" value="CONNEXINB1"/>
</dbReference>
<comment type="function">
    <text evidence="1 11">One gap junction consists of a cluster of closely packed pairs of transmembrane channels, the connexons, through which materials of low MW diffuse from one cell to a neighboring cell.</text>
</comment>
<protein>
    <recommendedName>
        <fullName evidence="11">Gap junction protein</fullName>
    </recommendedName>
</protein>
<dbReference type="OrthoDB" id="8934037at2759"/>
<feature type="compositionally biased region" description="Basic and acidic residues" evidence="12">
    <location>
        <begin position="224"/>
        <end position="238"/>
    </location>
</feature>
<dbReference type="EMBL" id="WNTK01000009">
    <property type="protein sequence ID" value="KAG9477993.1"/>
    <property type="molecule type" value="Genomic_DNA"/>
</dbReference>
<keyword evidence="8" id="KW-0965">Cell junction</keyword>
<comment type="caution">
    <text evidence="16">The sequence shown here is derived from an EMBL/GenBank/DDBJ whole genome shotgun (WGS) entry which is preliminary data.</text>
</comment>
<comment type="subunit">
    <text evidence="11">A connexon is composed of a hexamer of connexins.</text>
</comment>
<evidence type="ECO:0000259" key="15">
    <source>
        <dbReference type="SMART" id="SM01089"/>
    </source>
</evidence>
<dbReference type="InterPro" id="IPR017990">
    <property type="entry name" value="Connexin_CS"/>
</dbReference>
<feature type="region of interest" description="Disordered" evidence="12">
    <location>
        <begin position="224"/>
        <end position="243"/>
    </location>
</feature>
<gene>
    <name evidence="16" type="ORF">GDO78_013142</name>
</gene>
<dbReference type="SMART" id="SM00037">
    <property type="entry name" value="CNX"/>
    <property type="match status" value="1"/>
</dbReference>
<evidence type="ECO:0000256" key="13">
    <source>
        <dbReference type="SAM" id="Phobius"/>
    </source>
</evidence>
<dbReference type="GO" id="GO:0007267">
    <property type="term" value="P:cell-cell signaling"/>
    <property type="evidence" value="ECO:0007669"/>
    <property type="project" value="TreeGrafter"/>
</dbReference>
<dbReference type="PANTHER" id="PTHR11984">
    <property type="entry name" value="CONNEXIN"/>
    <property type="match status" value="1"/>
</dbReference>
<evidence type="ECO:0000259" key="14">
    <source>
        <dbReference type="SMART" id="SM00037"/>
    </source>
</evidence>
<comment type="subcellular location">
    <subcellularLocation>
        <location evidence="2">Cell junction</location>
        <location evidence="2">Gap junction</location>
    </subcellularLocation>
    <subcellularLocation>
        <location evidence="3 11">Cell membrane</location>
        <topology evidence="3 11">Multi-pass membrane protein</topology>
    </subcellularLocation>
</comment>
<reference evidence="16" key="1">
    <citation type="thesis" date="2020" institute="ProQuest LLC" country="789 East Eisenhower Parkway, Ann Arbor, MI, USA">
        <title>Comparative Genomics and Chromosome Evolution.</title>
        <authorList>
            <person name="Mudd A.B."/>
        </authorList>
    </citation>
    <scope>NUCLEOTIDE SEQUENCE</scope>
    <source>
        <strain evidence="16">HN-11 Male</strain>
        <tissue evidence="16">Kidney and liver</tissue>
    </source>
</reference>
<proteinExistence type="inferred from homology"/>
<evidence type="ECO:0000256" key="7">
    <source>
        <dbReference type="ARBA" id="ARBA00022868"/>
    </source>
</evidence>
<feature type="domain" description="Connexin cysteine-rich" evidence="15">
    <location>
        <begin position="145"/>
        <end position="212"/>
    </location>
</feature>
<dbReference type="Gene3D" id="1.20.1440.80">
    <property type="entry name" value="Gap junction channel protein cysteine-rich domain"/>
    <property type="match status" value="1"/>
</dbReference>
<dbReference type="Pfam" id="PF00029">
    <property type="entry name" value="Connexin"/>
    <property type="match status" value="1"/>
</dbReference>
<dbReference type="GO" id="GO:0005922">
    <property type="term" value="C:connexin complex"/>
    <property type="evidence" value="ECO:0007669"/>
    <property type="project" value="InterPro"/>
</dbReference>
<name>A0A8J6K1Z0_ELECQ</name>
<dbReference type="PROSITE" id="PS00407">
    <property type="entry name" value="CONNEXINS_1"/>
    <property type="match status" value="1"/>
</dbReference>
<feature type="domain" description="Connexin N-terminal" evidence="14">
    <location>
        <begin position="42"/>
        <end position="75"/>
    </location>
</feature>
<evidence type="ECO:0000313" key="17">
    <source>
        <dbReference type="Proteomes" id="UP000770717"/>
    </source>
</evidence>
<feature type="transmembrane region" description="Helical" evidence="13">
    <location>
        <begin position="21"/>
        <end position="40"/>
    </location>
</feature>
<dbReference type="SMART" id="SM01089">
    <property type="entry name" value="Connexin_CCC"/>
    <property type="match status" value="1"/>
</dbReference>
<dbReference type="GO" id="GO:0005243">
    <property type="term" value="F:gap junction channel activity"/>
    <property type="evidence" value="ECO:0007669"/>
    <property type="project" value="TreeGrafter"/>
</dbReference>
<accession>A0A8J6K1Z0</accession>
<evidence type="ECO:0000256" key="10">
    <source>
        <dbReference type="ARBA" id="ARBA00023136"/>
    </source>
</evidence>
<dbReference type="PRINTS" id="PR00206">
    <property type="entry name" value="CONNEXIN"/>
</dbReference>
<feature type="transmembrane region" description="Helical" evidence="13">
    <location>
        <begin position="131"/>
        <end position="157"/>
    </location>
</feature>
<feature type="transmembrane region" description="Helical" evidence="13">
    <location>
        <begin position="77"/>
        <end position="98"/>
    </location>
</feature>
<evidence type="ECO:0000256" key="12">
    <source>
        <dbReference type="SAM" id="MobiDB-lite"/>
    </source>
</evidence>
<dbReference type="InterPro" id="IPR000500">
    <property type="entry name" value="Connexin"/>
</dbReference>
<dbReference type="AlphaFoldDB" id="A0A8J6K1Z0"/>